<evidence type="ECO:0000313" key="3">
    <source>
        <dbReference type="EnsemblMetazoa" id="XP_022655214"/>
    </source>
</evidence>
<name>A0A7M7JPC9_VARDE</name>
<dbReference type="AlphaFoldDB" id="A0A7M7JPC9"/>
<dbReference type="InterPro" id="IPR018376">
    <property type="entry name" value="Enoyl-CoA_hyd/isom_CS"/>
</dbReference>
<organism evidence="3 4">
    <name type="scientific">Varroa destructor</name>
    <name type="common">Honeybee mite</name>
    <dbReference type="NCBI Taxonomy" id="109461"/>
    <lineage>
        <taxon>Eukaryota</taxon>
        <taxon>Metazoa</taxon>
        <taxon>Ecdysozoa</taxon>
        <taxon>Arthropoda</taxon>
        <taxon>Chelicerata</taxon>
        <taxon>Arachnida</taxon>
        <taxon>Acari</taxon>
        <taxon>Parasitiformes</taxon>
        <taxon>Mesostigmata</taxon>
        <taxon>Gamasina</taxon>
        <taxon>Dermanyssoidea</taxon>
        <taxon>Varroidae</taxon>
        <taxon>Varroa</taxon>
    </lineage>
</organism>
<comment type="similarity">
    <text evidence="1 2">Belongs to the enoyl-CoA hydratase/isomerase family.</text>
</comment>
<dbReference type="PROSITE" id="PS00166">
    <property type="entry name" value="ENOYL_COA_HYDRATASE"/>
    <property type="match status" value="1"/>
</dbReference>
<sequence>MSFQKCLTLAFQRNFTTSTRRPTLVTCEDVGGIRMIGINRPEKKNSVNADTADELFSQFERFDADSSVNVAVLFGNGGTFCAGYDLEEISRTDKTLLDRFKRRSPMGPCGMLTNKPIVAAIQGYAVAGGFELALWCDLRVVEETAVMGVFCRRFGMPLLNGGTVRLPQLIGLSRTMDLILTAFIGFQDEPWTEKKPIRLVWPIAWLDAVRGSVRLYNWQPKLKSSRKNV</sequence>
<proteinExistence type="inferred from homology"/>
<dbReference type="GeneID" id="111247927"/>
<evidence type="ECO:0000256" key="2">
    <source>
        <dbReference type="RuleBase" id="RU003707"/>
    </source>
</evidence>
<evidence type="ECO:0000256" key="1">
    <source>
        <dbReference type="ARBA" id="ARBA00005254"/>
    </source>
</evidence>
<reference evidence="3" key="1">
    <citation type="submission" date="2021-01" db="UniProtKB">
        <authorList>
            <consortium name="EnsemblMetazoa"/>
        </authorList>
    </citation>
    <scope>IDENTIFICATION</scope>
</reference>
<dbReference type="RefSeq" id="XP_022655214.1">
    <property type="nucleotide sequence ID" value="XM_022799479.1"/>
</dbReference>
<dbReference type="EnsemblMetazoa" id="XM_022799479">
    <property type="protein sequence ID" value="XP_022655214"/>
    <property type="gene ID" value="LOC111247927"/>
</dbReference>
<dbReference type="CDD" id="cd06558">
    <property type="entry name" value="crotonase-like"/>
    <property type="match status" value="1"/>
</dbReference>
<dbReference type="PANTHER" id="PTHR43802">
    <property type="entry name" value="ENOYL-COA HYDRATASE"/>
    <property type="match status" value="1"/>
</dbReference>
<evidence type="ECO:0000313" key="4">
    <source>
        <dbReference type="Proteomes" id="UP000594260"/>
    </source>
</evidence>
<dbReference type="Pfam" id="PF00378">
    <property type="entry name" value="ECH_1"/>
    <property type="match status" value="1"/>
</dbReference>
<keyword evidence="4" id="KW-1185">Reference proteome</keyword>
<accession>A0A7M7JPC9</accession>
<dbReference type="InterPro" id="IPR029045">
    <property type="entry name" value="ClpP/crotonase-like_dom_sf"/>
</dbReference>
<dbReference type="SUPFAM" id="SSF52096">
    <property type="entry name" value="ClpP/crotonase"/>
    <property type="match status" value="1"/>
</dbReference>
<dbReference type="InterPro" id="IPR001753">
    <property type="entry name" value="Enoyl-CoA_hydra/iso"/>
</dbReference>
<dbReference type="Proteomes" id="UP000594260">
    <property type="component" value="Unplaced"/>
</dbReference>
<dbReference type="PANTHER" id="PTHR43802:SF1">
    <property type="entry name" value="IP11341P-RELATED"/>
    <property type="match status" value="1"/>
</dbReference>
<protein>
    <submittedName>
        <fullName evidence="3">Uncharacterized protein</fullName>
    </submittedName>
</protein>
<dbReference type="Gene3D" id="3.90.226.10">
    <property type="entry name" value="2-enoyl-CoA Hydratase, Chain A, domain 1"/>
    <property type="match status" value="1"/>
</dbReference>
<dbReference type="GO" id="GO:0003824">
    <property type="term" value="F:catalytic activity"/>
    <property type="evidence" value="ECO:0007669"/>
    <property type="project" value="InterPro"/>
</dbReference>